<protein>
    <submittedName>
        <fullName evidence="2">Uncharacterized protein</fullName>
    </submittedName>
</protein>
<accession>A0A7J6KTH7</accession>
<dbReference type="AlphaFoldDB" id="A0A7J6KTH7"/>
<feature type="compositionally biased region" description="Basic residues" evidence="1">
    <location>
        <begin position="340"/>
        <end position="350"/>
    </location>
</feature>
<reference evidence="2 3" key="1">
    <citation type="submission" date="2020-04" db="EMBL/GenBank/DDBJ databases">
        <title>Perkinsus chesapeaki whole genome sequence.</title>
        <authorList>
            <person name="Bogema D.R."/>
        </authorList>
    </citation>
    <scope>NUCLEOTIDE SEQUENCE [LARGE SCALE GENOMIC DNA]</scope>
    <source>
        <strain evidence="2">ATCC PRA-425</strain>
    </source>
</reference>
<evidence type="ECO:0000256" key="1">
    <source>
        <dbReference type="SAM" id="MobiDB-lite"/>
    </source>
</evidence>
<name>A0A7J6KTH7_PERCH</name>
<dbReference type="OrthoDB" id="10299296at2759"/>
<sequence>YDNGVIILAPPGQGTSWVFDNFKEGWPADHEDVIIQADYWHPYCNEMYRHELSMVFSAAEDDTKIDLLSLDFNDHALDAAVRLLTQGGEKLVVTKEVMNLFRVIDLAELKGHTILLLYRKLRFAIALRESLLAQNYSHPVMVLAKRIVEPLTADTPETHAMLHAVLWRLILWRLPDPRILAFHDLIMADSKRALIEVYERAWSHDGRLKQVVDFEAIASRTFESRKSIEWLRSKERRYSNVVSAEWEQFIGLALDRFREIDPATDDSIIRDHALDIEYRHYEEGDCFIQESREFGQCRFSSDIPCYVAVDKELPKAVVGFISVTFDQEFTSDEVAAINKNKPHPTKKRKLSYINDSESESES</sequence>
<dbReference type="EMBL" id="JAAPAO010001419">
    <property type="protein sequence ID" value="KAF4649806.1"/>
    <property type="molecule type" value="Genomic_DNA"/>
</dbReference>
<evidence type="ECO:0000313" key="3">
    <source>
        <dbReference type="Proteomes" id="UP000591131"/>
    </source>
</evidence>
<comment type="caution">
    <text evidence="2">The sequence shown here is derived from an EMBL/GenBank/DDBJ whole genome shotgun (WGS) entry which is preliminary data.</text>
</comment>
<feature type="region of interest" description="Disordered" evidence="1">
    <location>
        <begin position="340"/>
        <end position="362"/>
    </location>
</feature>
<keyword evidence="3" id="KW-1185">Reference proteome</keyword>
<gene>
    <name evidence="2" type="ORF">FOL47_001713</name>
</gene>
<organism evidence="2 3">
    <name type="scientific">Perkinsus chesapeaki</name>
    <name type="common">Clam parasite</name>
    <name type="synonym">Perkinsus andrewsi</name>
    <dbReference type="NCBI Taxonomy" id="330153"/>
    <lineage>
        <taxon>Eukaryota</taxon>
        <taxon>Sar</taxon>
        <taxon>Alveolata</taxon>
        <taxon>Perkinsozoa</taxon>
        <taxon>Perkinsea</taxon>
        <taxon>Perkinsida</taxon>
        <taxon>Perkinsidae</taxon>
        <taxon>Perkinsus</taxon>
    </lineage>
</organism>
<evidence type="ECO:0000313" key="2">
    <source>
        <dbReference type="EMBL" id="KAF4649806.1"/>
    </source>
</evidence>
<proteinExistence type="predicted"/>
<dbReference type="Proteomes" id="UP000591131">
    <property type="component" value="Unassembled WGS sequence"/>
</dbReference>
<feature type="non-terminal residue" evidence="2">
    <location>
        <position position="1"/>
    </location>
</feature>